<keyword evidence="1" id="KW-0413">Isomerase</keyword>
<protein>
    <recommendedName>
        <fullName evidence="3">L-arabinose isomerase N-terminal domain-containing protein</fullName>
    </recommendedName>
</protein>
<proteinExistence type="predicted"/>
<evidence type="ECO:0000313" key="4">
    <source>
        <dbReference type="EMBL" id="GAI90238.1"/>
    </source>
</evidence>
<dbReference type="AlphaFoldDB" id="X1SB83"/>
<keyword evidence="2" id="KW-0119">Carbohydrate metabolism</keyword>
<dbReference type="InterPro" id="IPR038583">
    <property type="entry name" value="AraA_N_sf"/>
</dbReference>
<dbReference type="PANTHER" id="PTHR38464:SF1">
    <property type="entry name" value="L-ARABINOSE ISOMERASE"/>
    <property type="match status" value="1"/>
</dbReference>
<gene>
    <name evidence="4" type="ORF">S12H4_32401</name>
</gene>
<dbReference type="EMBL" id="BARW01019001">
    <property type="protein sequence ID" value="GAI90238.1"/>
    <property type="molecule type" value="Genomic_DNA"/>
</dbReference>
<name>X1SB83_9ZZZZ</name>
<feature type="non-terminal residue" evidence="4">
    <location>
        <position position="1"/>
    </location>
</feature>
<evidence type="ECO:0000256" key="2">
    <source>
        <dbReference type="ARBA" id="ARBA00023277"/>
    </source>
</evidence>
<comment type="caution">
    <text evidence="4">The sequence shown here is derived from an EMBL/GenBank/DDBJ whole genome shotgun (WGS) entry which is preliminary data.</text>
</comment>
<dbReference type="InterPro" id="IPR055389">
    <property type="entry name" value="AraA_N"/>
</dbReference>
<reference evidence="4" key="1">
    <citation type="journal article" date="2014" name="Front. Microbiol.">
        <title>High frequency of phylogenetically diverse reductive dehalogenase-homologous genes in deep subseafloor sedimentary metagenomes.</title>
        <authorList>
            <person name="Kawai M."/>
            <person name="Futagami T."/>
            <person name="Toyoda A."/>
            <person name="Takaki Y."/>
            <person name="Nishi S."/>
            <person name="Hori S."/>
            <person name="Arai W."/>
            <person name="Tsubouchi T."/>
            <person name="Morono Y."/>
            <person name="Uchiyama I."/>
            <person name="Ito T."/>
            <person name="Fujiyama A."/>
            <person name="Inagaki F."/>
            <person name="Takami H."/>
        </authorList>
    </citation>
    <scope>NUCLEOTIDE SEQUENCE</scope>
    <source>
        <strain evidence="4">Expedition CK06-06</strain>
    </source>
</reference>
<feature type="domain" description="L-arabinose isomerase N-terminal" evidence="3">
    <location>
        <begin position="12"/>
        <end position="134"/>
    </location>
</feature>
<evidence type="ECO:0000259" key="3">
    <source>
        <dbReference type="Pfam" id="PF02610"/>
    </source>
</evidence>
<evidence type="ECO:0000256" key="1">
    <source>
        <dbReference type="ARBA" id="ARBA00023235"/>
    </source>
</evidence>
<dbReference type="GO" id="GO:0005829">
    <property type="term" value="C:cytosol"/>
    <property type="evidence" value="ECO:0007669"/>
    <property type="project" value="TreeGrafter"/>
</dbReference>
<dbReference type="GO" id="GO:0019569">
    <property type="term" value="P:L-arabinose catabolic process to D-xylulose 5-phosphate"/>
    <property type="evidence" value="ECO:0007669"/>
    <property type="project" value="TreeGrafter"/>
</dbReference>
<organism evidence="4">
    <name type="scientific">marine sediment metagenome</name>
    <dbReference type="NCBI Taxonomy" id="412755"/>
    <lineage>
        <taxon>unclassified sequences</taxon>
        <taxon>metagenomes</taxon>
        <taxon>ecological metagenomes</taxon>
    </lineage>
</organism>
<dbReference type="Gene3D" id="3.40.50.10940">
    <property type="match status" value="1"/>
</dbReference>
<dbReference type="PANTHER" id="PTHR38464">
    <property type="entry name" value="L-ARABINOSE ISOMERASE"/>
    <property type="match status" value="1"/>
</dbReference>
<dbReference type="InterPro" id="IPR009015">
    <property type="entry name" value="Fucose_isomerase_N/cen_sf"/>
</dbReference>
<dbReference type="GO" id="GO:0008733">
    <property type="term" value="F:L-arabinose isomerase activity"/>
    <property type="evidence" value="ECO:0007669"/>
    <property type="project" value="InterPro"/>
</dbReference>
<dbReference type="Pfam" id="PF02610">
    <property type="entry name" value="AraA_N"/>
    <property type="match status" value="1"/>
</dbReference>
<dbReference type="InterPro" id="IPR003762">
    <property type="entry name" value="Lara_isomerase"/>
</dbReference>
<sequence>RKVVAQLADIVDVDFPHAAKNRMDIEAIVKGFNEKGHDGIIIVMLLYSPGMRLVKALQGSKLPLMLANIQPVPTVTKNWGWRDLTTNQGIHGAQDTANIILRTGISPTIITEDWKSKNFKSFINDWARAAQTVRYLKKMRIAIFGRMRGMGDIVGDDAAFFRKIGPEANHESIGDVYRCMESVSDGEIEAQMLEDRKNFTIDPKLSEDSHRYAVRLQLGFEKLLELKDYDGLSLQSSSYLHPYGS</sequence>
<dbReference type="SUPFAM" id="SSF53743">
    <property type="entry name" value="FucI/AraA N-terminal and middle domains"/>
    <property type="match status" value="1"/>
</dbReference>
<accession>X1SB83</accession>